<dbReference type="SUPFAM" id="SSF53335">
    <property type="entry name" value="S-adenosyl-L-methionine-dependent methyltransferases"/>
    <property type="match status" value="1"/>
</dbReference>
<keyword evidence="13" id="KW-1185">Reference proteome</keyword>
<dbReference type="InterPro" id="IPR000682">
    <property type="entry name" value="PCMT"/>
</dbReference>
<reference evidence="12 13" key="1">
    <citation type="submission" date="2018-11" db="EMBL/GenBank/DDBJ databases">
        <title>Sequencing the genomes of 1000 actinobacteria strains.</title>
        <authorList>
            <person name="Klenk H.-P."/>
        </authorList>
    </citation>
    <scope>NUCLEOTIDE SEQUENCE [LARGE SCALE GENOMIC DNA]</scope>
    <source>
        <strain evidence="12 13">DSM 11294</strain>
    </source>
</reference>
<dbReference type="AlphaFoldDB" id="A0A3N2BBY6"/>
<dbReference type="GO" id="GO:0032259">
    <property type="term" value="P:methylation"/>
    <property type="evidence" value="ECO:0007669"/>
    <property type="project" value="UniProtKB-KW"/>
</dbReference>
<gene>
    <name evidence="12" type="ORF">EDD31_1097</name>
</gene>
<dbReference type="OrthoDB" id="4035289at2"/>
<evidence type="ECO:0000256" key="10">
    <source>
        <dbReference type="ARBA" id="ARBA00031323"/>
    </source>
</evidence>
<dbReference type="InterPro" id="IPR029063">
    <property type="entry name" value="SAM-dependent_MTases_sf"/>
</dbReference>
<organism evidence="12 13">
    <name type="scientific">Bogoriella caseilytica</name>
    <dbReference type="NCBI Taxonomy" id="56055"/>
    <lineage>
        <taxon>Bacteria</taxon>
        <taxon>Bacillati</taxon>
        <taxon>Actinomycetota</taxon>
        <taxon>Actinomycetes</taxon>
        <taxon>Micrococcales</taxon>
        <taxon>Bogoriellaceae</taxon>
        <taxon>Bogoriella</taxon>
    </lineage>
</organism>
<proteinExistence type="inferred from homology"/>
<dbReference type="CDD" id="cd02440">
    <property type="entry name" value="AdoMet_MTases"/>
    <property type="match status" value="1"/>
</dbReference>
<comment type="caution">
    <text evidence="12">The sequence shown here is derived from an EMBL/GenBank/DDBJ whole genome shotgun (WGS) entry which is preliminary data.</text>
</comment>
<accession>A0A3N2BBY6</accession>
<evidence type="ECO:0000256" key="4">
    <source>
        <dbReference type="ARBA" id="ARBA00013346"/>
    </source>
</evidence>
<evidence type="ECO:0000313" key="13">
    <source>
        <dbReference type="Proteomes" id="UP000280668"/>
    </source>
</evidence>
<evidence type="ECO:0000256" key="6">
    <source>
        <dbReference type="ARBA" id="ARBA00022603"/>
    </source>
</evidence>
<dbReference type="PANTHER" id="PTHR11579">
    <property type="entry name" value="PROTEIN-L-ISOASPARTATE O-METHYLTRANSFERASE"/>
    <property type="match status" value="1"/>
</dbReference>
<keyword evidence="5" id="KW-0963">Cytoplasm</keyword>
<evidence type="ECO:0000256" key="3">
    <source>
        <dbReference type="ARBA" id="ARBA00011890"/>
    </source>
</evidence>
<dbReference type="GO" id="GO:0004719">
    <property type="term" value="F:protein-L-isoaspartate (D-aspartate) O-methyltransferase activity"/>
    <property type="evidence" value="ECO:0007669"/>
    <property type="project" value="UniProtKB-EC"/>
</dbReference>
<evidence type="ECO:0000256" key="7">
    <source>
        <dbReference type="ARBA" id="ARBA00022679"/>
    </source>
</evidence>
<evidence type="ECO:0000256" key="8">
    <source>
        <dbReference type="ARBA" id="ARBA00022691"/>
    </source>
</evidence>
<evidence type="ECO:0000256" key="5">
    <source>
        <dbReference type="ARBA" id="ARBA00022490"/>
    </source>
</evidence>
<evidence type="ECO:0000313" key="12">
    <source>
        <dbReference type="EMBL" id="ROR72738.1"/>
    </source>
</evidence>
<evidence type="ECO:0000256" key="1">
    <source>
        <dbReference type="ARBA" id="ARBA00004496"/>
    </source>
</evidence>
<dbReference type="PANTHER" id="PTHR11579:SF0">
    <property type="entry name" value="PROTEIN-L-ISOASPARTATE(D-ASPARTATE) O-METHYLTRANSFERASE"/>
    <property type="match status" value="1"/>
</dbReference>
<keyword evidence="8" id="KW-0949">S-adenosyl-L-methionine</keyword>
<keyword evidence="6 12" id="KW-0489">Methyltransferase</keyword>
<dbReference type="GO" id="GO:0005737">
    <property type="term" value="C:cytoplasm"/>
    <property type="evidence" value="ECO:0007669"/>
    <property type="project" value="UniProtKB-SubCell"/>
</dbReference>
<comment type="subcellular location">
    <subcellularLocation>
        <location evidence="1">Cytoplasm</location>
    </subcellularLocation>
</comment>
<dbReference type="EC" id="2.1.1.77" evidence="3"/>
<protein>
    <recommendedName>
        <fullName evidence="4">Protein-L-isoaspartate O-methyltransferase</fullName>
        <ecNumber evidence="3">2.1.1.77</ecNumber>
    </recommendedName>
    <alternativeName>
        <fullName evidence="11">L-isoaspartyl protein carboxyl methyltransferase</fullName>
    </alternativeName>
    <alternativeName>
        <fullName evidence="9">Protein L-isoaspartyl methyltransferase</fullName>
    </alternativeName>
    <alternativeName>
        <fullName evidence="10">Protein-beta-aspartate methyltransferase</fullName>
    </alternativeName>
</protein>
<keyword evidence="7 12" id="KW-0808">Transferase</keyword>
<sequence length="220" mass="23259">MGSEAHYAHQVRKAVALVDRRVFLPEEHRRQAHCDMPLPIGYEATCSQPSTLEAMLQFLGVKPGDRVLDVGSGSGWSTALLAHLVAGGEGGLGAAGGLGGEVIGVELAPELVEFGQSNLAHWAEVREEHGLNGAAARIEPATPGRLGMPEEGPFDRILVSADAHCLPASLVDQLADGGRMVLPIRGRLAVVDKSEDGEIQSREFGLFSFVPLRETGEPGD</sequence>
<dbReference type="EMBL" id="RKHK01000001">
    <property type="protein sequence ID" value="ROR72738.1"/>
    <property type="molecule type" value="Genomic_DNA"/>
</dbReference>
<dbReference type="Proteomes" id="UP000280668">
    <property type="component" value="Unassembled WGS sequence"/>
</dbReference>
<evidence type="ECO:0000256" key="2">
    <source>
        <dbReference type="ARBA" id="ARBA00005369"/>
    </source>
</evidence>
<evidence type="ECO:0000256" key="9">
    <source>
        <dbReference type="ARBA" id="ARBA00030757"/>
    </source>
</evidence>
<name>A0A3N2BBY6_9MICO</name>
<evidence type="ECO:0000256" key="11">
    <source>
        <dbReference type="ARBA" id="ARBA00031350"/>
    </source>
</evidence>
<dbReference type="Gene3D" id="3.40.50.150">
    <property type="entry name" value="Vaccinia Virus protein VP39"/>
    <property type="match status" value="1"/>
</dbReference>
<comment type="similarity">
    <text evidence="2">Belongs to the methyltransferase superfamily. L-isoaspartyl/D-aspartyl protein methyltransferase family.</text>
</comment>
<dbReference type="Pfam" id="PF01135">
    <property type="entry name" value="PCMT"/>
    <property type="match status" value="1"/>
</dbReference>